<keyword evidence="1" id="KW-0805">Transcription regulation</keyword>
<keyword evidence="2" id="KW-0238">DNA-binding</keyword>
<protein>
    <submittedName>
        <fullName evidence="5">GntR family transcriptional regulator</fullName>
    </submittedName>
</protein>
<sequence length="243" mass="25823">MTPLVRAKAGEAVAGYILGLLFDGTLRSGDRIDLDGIASTLGVSRVPVREGLMQLERDGLVSMPHYRGAFVAEFDAGTVREAFELYGMLSALTSSRAAASGDAGLRETLDKLIEALVDCGQVDEFERLAREFRKVVNLAAAGPHLRALLRTFSGLVPVAARFSIEDAMDDERAALCREHAALVGGDPEAAAAASLDHVLMTAENAVRALRRRGVFVAETPPPATGEADRLLGIVQATREGARP</sequence>
<keyword evidence="6" id="KW-1185">Reference proteome</keyword>
<gene>
    <name evidence="5" type="ORF">RM555_16280</name>
</gene>
<dbReference type="InterPro" id="IPR008920">
    <property type="entry name" value="TF_FadR/GntR_C"/>
</dbReference>
<proteinExistence type="predicted"/>
<dbReference type="InterPro" id="IPR036388">
    <property type="entry name" value="WH-like_DNA-bd_sf"/>
</dbReference>
<keyword evidence="3" id="KW-0804">Transcription</keyword>
<feature type="domain" description="HTH gntR-type" evidence="4">
    <location>
        <begin position="7"/>
        <end position="74"/>
    </location>
</feature>
<dbReference type="Gene3D" id="1.10.10.10">
    <property type="entry name" value="Winged helix-like DNA-binding domain superfamily/Winged helix DNA-binding domain"/>
    <property type="match status" value="1"/>
</dbReference>
<dbReference type="PROSITE" id="PS50949">
    <property type="entry name" value="HTH_GNTR"/>
    <property type="match status" value="1"/>
</dbReference>
<evidence type="ECO:0000256" key="3">
    <source>
        <dbReference type="ARBA" id="ARBA00023163"/>
    </source>
</evidence>
<dbReference type="SMART" id="SM00345">
    <property type="entry name" value="HTH_GNTR"/>
    <property type="match status" value="1"/>
</dbReference>
<evidence type="ECO:0000313" key="5">
    <source>
        <dbReference type="EMBL" id="MDT0530551.1"/>
    </source>
</evidence>
<dbReference type="EMBL" id="JAVRFL010000017">
    <property type="protein sequence ID" value="MDT0530551.1"/>
    <property type="molecule type" value="Genomic_DNA"/>
</dbReference>
<evidence type="ECO:0000256" key="2">
    <source>
        <dbReference type="ARBA" id="ARBA00023125"/>
    </source>
</evidence>
<accession>A0ABU2WX94</accession>
<dbReference type="SUPFAM" id="SSF46785">
    <property type="entry name" value="Winged helix' DNA-binding domain"/>
    <property type="match status" value="1"/>
</dbReference>
<dbReference type="PANTHER" id="PTHR43537">
    <property type="entry name" value="TRANSCRIPTIONAL REGULATOR, GNTR FAMILY"/>
    <property type="match status" value="1"/>
</dbReference>
<comment type="caution">
    <text evidence="5">The sequence shown here is derived from an EMBL/GenBank/DDBJ whole genome shotgun (WGS) entry which is preliminary data.</text>
</comment>
<dbReference type="Pfam" id="PF00392">
    <property type="entry name" value="GntR"/>
    <property type="match status" value="1"/>
</dbReference>
<dbReference type="InterPro" id="IPR011711">
    <property type="entry name" value="GntR_C"/>
</dbReference>
<evidence type="ECO:0000256" key="1">
    <source>
        <dbReference type="ARBA" id="ARBA00023015"/>
    </source>
</evidence>
<evidence type="ECO:0000259" key="4">
    <source>
        <dbReference type="PROSITE" id="PS50949"/>
    </source>
</evidence>
<dbReference type="InterPro" id="IPR036390">
    <property type="entry name" value="WH_DNA-bd_sf"/>
</dbReference>
<dbReference type="Gene3D" id="1.20.120.530">
    <property type="entry name" value="GntR ligand-binding domain-like"/>
    <property type="match status" value="1"/>
</dbReference>
<name>A0ABU2WX94_9ACTN</name>
<reference evidence="5" key="1">
    <citation type="submission" date="2023-09" db="EMBL/GenBank/DDBJ databases">
        <title>30 novel species of actinomycetes from the DSMZ collection.</title>
        <authorList>
            <person name="Nouioui I."/>
        </authorList>
    </citation>
    <scope>NUCLEOTIDE SEQUENCE</scope>
    <source>
        <strain evidence="5">DSM 115977</strain>
    </source>
</reference>
<evidence type="ECO:0000313" key="6">
    <source>
        <dbReference type="Proteomes" id="UP001180973"/>
    </source>
</evidence>
<dbReference type="RefSeq" id="WP_311412537.1">
    <property type="nucleotide sequence ID" value="NZ_JAVRFL010000017.1"/>
</dbReference>
<organism evidence="5 6">
    <name type="scientific">Micromonospora reichwaldensis</name>
    <dbReference type="NCBI Taxonomy" id="3075516"/>
    <lineage>
        <taxon>Bacteria</taxon>
        <taxon>Bacillati</taxon>
        <taxon>Actinomycetota</taxon>
        <taxon>Actinomycetes</taxon>
        <taxon>Micromonosporales</taxon>
        <taxon>Micromonosporaceae</taxon>
        <taxon>Micromonospora</taxon>
    </lineage>
</organism>
<dbReference type="Proteomes" id="UP001180973">
    <property type="component" value="Unassembled WGS sequence"/>
</dbReference>
<dbReference type="SUPFAM" id="SSF48008">
    <property type="entry name" value="GntR ligand-binding domain-like"/>
    <property type="match status" value="1"/>
</dbReference>
<dbReference type="Pfam" id="PF07729">
    <property type="entry name" value="FCD"/>
    <property type="match status" value="1"/>
</dbReference>
<dbReference type="PANTHER" id="PTHR43537:SF45">
    <property type="entry name" value="GNTR FAMILY REGULATORY PROTEIN"/>
    <property type="match status" value="1"/>
</dbReference>
<dbReference type="InterPro" id="IPR000524">
    <property type="entry name" value="Tscrpt_reg_HTH_GntR"/>
</dbReference>